<dbReference type="EC" id="2.4.2.21" evidence="4 11"/>
<dbReference type="Pfam" id="PF02277">
    <property type="entry name" value="DBI_PRT"/>
    <property type="match status" value="1"/>
</dbReference>
<dbReference type="SUPFAM" id="SSF52733">
    <property type="entry name" value="Nicotinate mononucleotide:5,6-dimethylbenzimidazole phosphoribosyltransferase (CobT)"/>
    <property type="match status" value="1"/>
</dbReference>
<evidence type="ECO:0000256" key="7">
    <source>
        <dbReference type="ARBA" id="ARBA00022676"/>
    </source>
</evidence>
<dbReference type="RefSeq" id="WP_204907767.1">
    <property type="nucleotide sequence ID" value="NZ_JACJLV010000002.1"/>
</dbReference>
<feature type="active site" description="Proton acceptor" evidence="11">
    <location>
        <position position="325"/>
    </location>
</feature>
<keyword evidence="8 11" id="KW-0808">Transferase</keyword>
<comment type="pathway">
    <text evidence="2 11">Nucleoside biosynthesis; alpha-ribazole biosynthesis; alpha-ribazole from 5,6-dimethylbenzimidazole: step 1/2.</text>
</comment>
<evidence type="ECO:0000313" key="13">
    <source>
        <dbReference type="Proteomes" id="UP000713880"/>
    </source>
</evidence>
<comment type="catalytic activity">
    <reaction evidence="10 11">
        <text>5,6-dimethylbenzimidazole + nicotinate beta-D-ribonucleotide = alpha-ribazole 5'-phosphate + nicotinate + H(+)</text>
        <dbReference type="Rhea" id="RHEA:11196"/>
        <dbReference type="ChEBI" id="CHEBI:15378"/>
        <dbReference type="ChEBI" id="CHEBI:15890"/>
        <dbReference type="ChEBI" id="CHEBI:32544"/>
        <dbReference type="ChEBI" id="CHEBI:57502"/>
        <dbReference type="ChEBI" id="CHEBI:57918"/>
        <dbReference type="EC" id="2.4.2.21"/>
    </reaction>
</comment>
<evidence type="ECO:0000256" key="6">
    <source>
        <dbReference type="ARBA" id="ARBA00022573"/>
    </source>
</evidence>
<sequence length="363" mass="38740">MQEQEERVLNQETDLEQVIRQIRPLDEHAMEQAKKQWNSIAKPLHSLGKLEEHIIRIAGITGNPDVKIEEKALIVMCADNGVVEEGVTQTGQEVTAIVAENFLSGETSAAIMCKKAGARILPIDIGMAGKTKVPDYKVACGTRNFAKEPAMTREQALQSILTGVRIVEEQKKAGVALLATGEMGIGNTTTSSAVLAALLQIDPEKVTGRGAGLSSAGLSRKIQVIRQALALHKPDANDPVDVLEKVGGFDIGGLAGVYLGAAKMRLPVLIDGFISGTAALLACRLCPEAKEYMIASHKSKEPGMQILLKALGLSASLDCDMCLGEGTGAVAFFPVLDMAAAVYRQMSTFADIQVEEYQELGDK</sequence>
<dbReference type="NCBIfam" id="NF000996">
    <property type="entry name" value="PRK00105.1"/>
    <property type="match status" value="1"/>
</dbReference>
<reference evidence="12" key="2">
    <citation type="journal article" date="2021" name="Sci. Rep.">
        <title>The distribution of antibiotic resistance genes in chicken gut microbiota commensals.</title>
        <authorList>
            <person name="Juricova H."/>
            <person name="Matiasovicova J."/>
            <person name="Kubasova T."/>
            <person name="Cejkova D."/>
            <person name="Rychlik I."/>
        </authorList>
    </citation>
    <scope>NUCLEOTIDE SEQUENCE</scope>
    <source>
        <strain evidence="12">An420c</strain>
    </source>
</reference>
<dbReference type="GO" id="GO:0008939">
    <property type="term" value="F:nicotinate-nucleotide-dimethylbenzimidazole phosphoribosyltransferase activity"/>
    <property type="evidence" value="ECO:0007669"/>
    <property type="project" value="UniProtKB-UniRule"/>
</dbReference>
<organism evidence="12 13">
    <name type="scientific">Mordavella massiliensis</name>
    <dbReference type="NCBI Taxonomy" id="1871024"/>
    <lineage>
        <taxon>Bacteria</taxon>
        <taxon>Bacillati</taxon>
        <taxon>Bacillota</taxon>
        <taxon>Clostridia</taxon>
        <taxon>Eubacteriales</taxon>
        <taxon>Clostridiaceae</taxon>
        <taxon>Mordavella</taxon>
    </lineage>
</organism>
<evidence type="ECO:0000256" key="11">
    <source>
        <dbReference type="HAMAP-Rule" id="MF_00230"/>
    </source>
</evidence>
<evidence type="ECO:0000256" key="3">
    <source>
        <dbReference type="ARBA" id="ARBA00007110"/>
    </source>
</evidence>
<evidence type="ECO:0000256" key="10">
    <source>
        <dbReference type="ARBA" id="ARBA00047340"/>
    </source>
</evidence>
<evidence type="ECO:0000256" key="8">
    <source>
        <dbReference type="ARBA" id="ARBA00022679"/>
    </source>
</evidence>
<evidence type="ECO:0000256" key="2">
    <source>
        <dbReference type="ARBA" id="ARBA00005049"/>
    </source>
</evidence>
<dbReference type="InterPro" id="IPR003200">
    <property type="entry name" value="Nict_dMeBzImd_PRibTrfase"/>
</dbReference>
<keyword evidence="6 11" id="KW-0169">Cobalamin biosynthesis</keyword>
<evidence type="ECO:0000256" key="1">
    <source>
        <dbReference type="ARBA" id="ARBA00002197"/>
    </source>
</evidence>
<keyword evidence="7 11" id="KW-0328">Glycosyltransferase</keyword>
<dbReference type="HAMAP" id="MF_00230">
    <property type="entry name" value="CobT"/>
    <property type="match status" value="1"/>
</dbReference>
<dbReference type="FunFam" id="3.40.50.10210:FF:000001">
    <property type="entry name" value="Nicotinate-nucleotide--dimethylbenzimidazole phosphoribosyltransferase"/>
    <property type="match status" value="1"/>
</dbReference>
<protein>
    <recommendedName>
        <fullName evidence="5 11">Nicotinate-nucleotide--dimethylbenzimidazole phosphoribosyltransferase</fullName>
        <shortName evidence="11">NN:DBI PRT</shortName>
        <ecNumber evidence="4 11">2.4.2.21</ecNumber>
    </recommendedName>
    <alternativeName>
        <fullName evidence="9 11">N(1)-alpha-phosphoribosyltransferase</fullName>
    </alternativeName>
</protein>
<accession>A0A939B9G2</accession>
<dbReference type="Proteomes" id="UP000713880">
    <property type="component" value="Unassembled WGS sequence"/>
</dbReference>
<evidence type="ECO:0000256" key="5">
    <source>
        <dbReference type="ARBA" id="ARBA00015486"/>
    </source>
</evidence>
<comment type="caution">
    <text evidence="12">The sequence shown here is derived from an EMBL/GenBank/DDBJ whole genome shotgun (WGS) entry which is preliminary data.</text>
</comment>
<dbReference type="NCBIfam" id="TIGR03160">
    <property type="entry name" value="cobT_DBIPRT"/>
    <property type="match status" value="1"/>
</dbReference>
<dbReference type="CDD" id="cd02439">
    <property type="entry name" value="DMB-PRT_CobT"/>
    <property type="match status" value="1"/>
</dbReference>
<proteinExistence type="inferred from homology"/>
<evidence type="ECO:0000256" key="4">
    <source>
        <dbReference type="ARBA" id="ARBA00011991"/>
    </source>
</evidence>
<dbReference type="PANTHER" id="PTHR43463">
    <property type="entry name" value="NICOTINATE-NUCLEOTIDE--DIMETHYLBENZIMIDAZOLE PHOSPHORIBOSYLTRANSFERASE"/>
    <property type="match status" value="1"/>
</dbReference>
<gene>
    <name evidence="11 12" type="primary">cobT</name>
    <name evidence="12" type="ORF">H6A13_01070</name>
</gene>
<comment type="function">
    <text evidence="1 11">Catalyzes the synthesis of alpha-ribazole-5'-phosphate from nicotinate mononucleotide (NAMN) and 5,6-dimethylbenzimidazole (DMB).</text>
</comment>
<dbReference type="InterPro" id="IPR023195">
    <property type="entry name" value="Nict_dMeBzImd_PRibTrfase_N"/>
</dbReference>
<reference evidence="12" key="1">
    <citation type="submission" date="2020-08" db="EMBL/GenBank/DDBJ databases">
        <authorList>
            <person name="Cejkova D."/>
            <person name="Kubasova T."/>
            <person name="Jahodarova E."/>
            <person name="Rychlik I."/>
        </authorList>
    </citation>
    <scope>NUCLEOTIDE SEQUENCE</scope>
    <source>
        <strain evidence="12">An420c</strain>
    </source>
</reference>
<dbReference type="Gene3D" id="1.10.1610.10">
    <property type="match status" value="1"/>
</dbReference>
<dbReference type="InterPro" id="IPR017846">
    <property type="entry name" value="Nict_dMeBzImd_PRibTrfase_bact"/>
</dbReference>
<dbReference type="PANTHER" id="PTHR43463:SF1">
    <property type="entry name" value="NICOTINATE-NUCLEOTIDE--DIMETHYLBENZIMIDAZOLE PHOSPHORIBOSYLTRANSFERASE"/>
    <property type="match status" value="1"/>
</dbReference>
<keyword evidence="13" id="KW-1185">Reference proteome</keyword>
<evidence type="ECO:0000313" key="12">
    <source>
        <dbReference type="EMBL" id="MBM6825698.1"/>
    </source>
</evidence>
<name>A0A939B9G2_9CLOT</name>
<dbReference type="EMBL" id="JACJLV010000002">
    <property type="protein sequence ID" value="MBM6825698.1"/>
    <property type="molecule type" value="Genomic_DNA"/>
</dbReference>
<comment type="similarity">
    <text evidence="3 11">Belongs to the CobT family.</text>
</comment>
<dbReference type="Gene3D" id="3.40.50.10210">
    <property type="match status" value="1"/>
</dbReference>
<evidence type="ECO:0000256" key="9">
    <source>
        <dbReference type="ARBA" id="ARBA00030686"/>
    </source>
</evidence>
<dbReference type="GO" id="GO:0009236">
    <property type="term" value="P:cobalamin biosynthetic process"/>
    <property type="evidence" value="ECO:0007669"/>
    <property type="project" value="UniProtKB-UniRule"/>
</dbReference>
<dbReference type="AlphaFoldDB" id="A0A939B9G2"/>
<dbReference type="InterPro" id="IPR036087">
    <property type="entry name" value="Nict_dMeBzImd_PRibTrfase_sf"/>
</dbReference>